<dbReference type="RefSeq" id="WP_306638430.1">
    <property type="nucleotide sequence ID" value="NZ_JAUSXB010000001.1"/>
</dbReference>
<evidence type="ECO:0000256" key="1">
    <source>
        <dbReference type="SAM" id="MobiDB-lite"/>
    </source>
</evidence>
<feature type="transmembrane region" description="Helical" evidence="2">
    <location>
        <begin position="96"/>
        <end position="115"/>
    </location>
</feature>
<feature type="compositionally biased region" description="Low complexity" evidence="1">
    <location>
        <begin position="40"/>
        <end position="52"/>
    </location>
</feature>
<accession>A0ABU0PQ23</accession>
<keyword evidence="2" id="KW-0472">Membrane</keyword>
<protein>
    <submittedName>
        <fullName evidence="3">Uncharacterized protein</fullName>
    </submittedName>
</protein>
<evidence type="ECO:0000256" key="2">
    <source>
        <dbReference type="SAM" id="Phobius"/>
    </source>
</evidence>
<proteinExistence type="predicted"/>
<feature type="transmembrane region" description="Helical" evidence="2">
    <location>
        <begin position="127"/>
        <end position="149"/>
    </location>
</feature>
<name>A0ABU0PQ23_9MICC</name>
<feature type="region of interest" description="Disordered" evidence="1">
    <location>
        <begin position="1"/>
        <end position="64"/>
    </location>
</feature>
<keyword evidence="2" id="KW-0812">Transmembrane</keyword>
<feature type="transmembrane region" description="Helical" evidence="2">
    <location>
        <begin position="70"/>
        <end position="90"/>
    </location>
</feature>
<comment type="caution">
    <text evidence="3">The sequence shown here is derived from an EMBL/GenBank/DDBJ whole genome shotgun (WGS) entry which is preliminary data.</text>
</comment>
<dbReference type="Proteomes" id="UP001236806">
    <property type="component" value="Unassembled WGS sequence"/>
</dbReference>
<keyword evidence="2" id="KW-1133">Transmembrane helix</keyword>
<organism evidence="3 4">
    <name type="scientific">Pseudarthrobacter siccitolerans</name>
    <dbReference type="NCBI Taxonomy" id="861266"/>
    <lineage>
        <taxon>Bacteria</taxon>
        <taxon>Bacillati</taxon>
        <taxon>Actinomycetota</taxon>
        <taxon>Actinomycetes</taxon>
        <taxon>Micrococcales</taxon>
        <taxon>Micrococcaceae</taxon>
        <taxon>Pseudarthrobacter</taxon>
    </lineage>
</organism>
<evidence type="ECO:0000313" key="3">
    <source>
        <dbReference type="EMBL" id="MDQ0676074.1"/>
    </source>
</evidence>
<reference evidence="3 4" key="1">
    <citation type="submission" date="2023-07" db="EMBL/GenBank/DDBJ databases">
        <title>Comparative genomics of wheat-associated soil bacteria to identify genetic determinants of phenazine resistance.</title>
        <authorList>
            <person name="Mouncey N."/>
        </authorList>
    </citation>
    <scope>NUCLEOTIDE SEQUENCE [LARGE SCALE GENOMIC DNA]</scope>
    <source>
        <strain evidence="3 4">W1I3</strain>
    </source>
</reference>
<evidence type="ECO:0000313" key="4">
    <source>
        <dbReference type="Proteomes" id="UP001236806"/>
    </source>
</evidence>
<feature type="compositionally biased region" description="Pro residues" evidence="1">
    <location>
        <begin position="1"/>
        <end position="17"/>
    </location>
</feature>
<gene>
    <name evidence="3" type="ORF">QFZ36_003635</name>
</gene>
<sequence length="298" mass="31589">MAHDPNVPPYQPNPQQPPQQFGHYPPQHAYGPHDQPPPQFQQAPYYPQMHNAPPQPPHPQAATGNPKGPFGVSFWIVAGVLALLVLINTFTGRGEAILIILGVAALLTGLYALIFKKRSWAALPNRTIAIAVLVSGCAALVLGGIAAGVDSGRVRSPDQPVTSAQLEADAVSKLKAREEALVKSEADSSAKLQAREAAVKTAEEAVKARETAAGGAELAAASNSITEGTWTVGKDIVPGDYRTTKAVMDGCSWKITRTGSNGSDYIDYDYFVKGGFPMVTLVDGQTFETEACGSWAKQ</sequence>
<dbReference type="SUPFAM" id="SSF81995">
    <property type="entry name" value="beta-sandwich domain of Sec23/24"/>
    <property type="match status" value="1"/>
</dbReference>
<keyword evidence="4" id="KW-1185">Reference proteome</keyword>
<dbReference type="EMBL" id="JAUSXB010000001">
    <property type="protein sequence ID" value="MDQ0676074.1"/>
    <property type="molecule type" value="Genomic_DNA"/>
</dbReference>